<dbReference type="SMART" id="SM00344">
    <property type="entry name" value="HTH_ASNC"/>
    <property type="match status" value="1"/>
</dbReference>
<protein>
    <recommendedName>
        <fullName evidence="4">siroheme decarboxylase</fullName>
        <ecNumber evidence="4">4.1.1.111</ecNumber>
    </recommendedName>
</protein>
<feature type="domain" description="Siroheme decarboxylase AsnC-like ligand binding" evidence="6">
    <location>
        <begin position="63"/>
        <end position="151"/>
    </location>
</feature>
<evidence type="ECO:0000259" key="7">
    <source>
        <dbReference type="Pfam" id="PF22451"/>
    </source>
</evidence>
<evidence type="ECO:0000256" key="3">
    <source>
        <dbReference type="ARBA" id="ARBA00023457"/>
    </source>
</evidence>
<comment type="pathway">
    <text evidence="2">Porphyrin-containing compound metabolism.</text>
</comment>
<dbReference type="InterPro" id="IPR050684">
    <property type="entry name" value="HTH-Siroheme_Decarb"/>
</dbReference>
<dbReference type="InterPro" id="IPR036390">
    <property type="entry name" value="WH_DNA-bd_sf"/>
</dbReference>
<comment type="caution">
    <text evidence="8">The sequence shown here is derived from an EMBL/GenBank/DDBJ whole genome shotgun (WGS) entry which is preliminary data.</text>
</comment>
<evidence type="ECO:0000313" key="8">
    <source>
        <dbReference type="EMBL" id="KXA99934.1"/>
    </source>
</evidence>
<evidence type="ECO:0000256" key="5">
    <source>
        <dbReference type="ARBA" id="ARBA00048470"/>
    </source>
</evidence>
<dbReference type="PANTHER" id="PTHR43413">
    <property type="entry name" value="TRANSCRIPTIONAL REGULATOR, ASNC FAMILY"/>
    <property type="match status" value="1"/>
</dbReference>
<dbReference type="Pfam" id="PF22451">
    <property type="entry name" value="NirdL-like_HTH"/>
    <property type="match status" value="1"/>
</dbReference>
<comment type="catalytic activity">
    <reaction evidence="5">
        <text>siroheme + 2 H(+) = 12,18-didecarboxysiroheme + 2 CO2</text>
        <dbReference type="Rhea" id="RHEA:19093"/>
        <dbReference type="ChEBI" id="CHEBI:15378"/>
        <dbReference type="ChEBI" id="CHEBI:16526"/>
        <dbReference type="ChEBI" id="CHEBI:60052"/>
        <dbReference type="ChEBI" id="CHEBI:140497"/>
        <dbReference type="EC" id="4.1.1.111"/>
    </reaction>
</comment>
<evidence type="ECO:0000256" key="2">
    <source>
        <dbReference type="ARBA" id="ARBA00023444"/>
    </source>
</evidence>
<dbReference type="Gene3D" id="3.30.70.3460">
    <property type="match status" value="1"/>
</dbReference>
<dbReference type="EMBL" id="LHXU01000025">
    <property type="protein sequence ID" value="KXA99934.1"/>
    <property type="molecule type" value="Genomic_DNA"/>
</dbReference>
<proteinExistence type="inferred from homology"/>
<keyword evidence="9" id="KW-1185">Reference proteome</keyword>
<evidence type="ECO:0000259" key="6">
    <source>
        <dbReference type="Pfam" id="PF17805"/>
    </source>
</evidence>
<dbReference type="Proteomes" id="UP000070341">
    <property type="component" value="Unassembled WGS sequence"/>
</dbReference>
<name>A0A133V0H8_9EURY</name>
<accession>A0A133V0H8</accession>
<dbReference type="InterPro" id="IPR040523">
    <property type="entry name" value="AsnC_trans_reg2"/>
</dbReference>
<dbReference type="EC" id="4.1.1.111" evidence="4"/>
<sequence length="157" mass="18237">MDLDEKDREILKEIQEGIPIEKNPYLRVAESIGIETEELLNRLRNMEEKGAIRRFGASVNHRKFGYEANGVVVCEVDRNRLNIVGRKISEFDEVTHCYQRPSRPGRWDYNLYFVVHASSRSECEKITEKIIAEAGVDPEKYEIVYSTKAFKREGVVL</sequence>
<reference evidence="8 9" key="1">
    <citation type="journal article" date="2016" name="Sci. Rep.">
        <title>Metabolic traits of an uncultured archaeal lineage -MSBL1- from brine pools of the Red Sea.</title>
        <authorList>
            <person name="Mwirichia R."/>
            <person name="Alam I."/>
            <person name="Rashid M."/>
            <person name="Vinu M."/>
            <person name="Ba-Alawi W."/>
            <person name="Anthony Kamau A."/>
            <person name="Kamanda Ngugi D."/>
            <person name="Goker M."/>
            <person name="Klenk H.P."/>
            <person name="Bajic V."/>
            <person name="Stingl U."/>
        </authorList>
    </citation>
    <scope>NUCLEOTIDE SEQUENCE [LARGE SCALE GENOMIC DNA]</scope>
    <source>
        <strain evidence="8">SCGC-AAA259M10</strain>
    </source>
</reference>
<comment type="similarity">
    <text evidence="3">Belongs to the Ahb/Nir family.</text>
</comment>
<dbReference type="GO" id="GO:0016829">
    <property type="term" value="F:lyase activity"/>
    <property type="evidence" value="ECO:0007669"/>
    <property type="project" value="UniProtKB-KW"/>
</dbReference>
<dbReference type="AlphaFoldDB" id="A0A133V0H8"/>
<dbReference type="InterPro" id="IPR019888">
    <property type="entry name" value="Tscrpt_reg_AsnC-like"/>
</dbReference>
<gene>
    <name evidence="8" type="ORF">AKJ40_02170</name>
</gene>
<evidence type="ECO:0000256" key="4">
    <source>
        <dbReference type="ARBA" id="ARBA00023471"/>
    </source>
</evidence>
<feature type="domain" description="Siroheme decarboxylase NirL-like HTH" evidence="7">
    <location>
        <begin position="7"/>
        <end position="53"/>
    </location>
</feature>
<dbReference type="SUPFAM" id="SSF46785">
    <property type="entry name" value="Winged helix' DNA-binding domain"/>
    <property type="match status" value="1"/>
</dbReference>
<keyword evidence="1" id="KW-0456">Lyase</keyword>
<evidence type="ECO:0000313" key="9">
    <source>
        <dbReference type="Proteomes" id="UP000070341"/>
    </source>
</evidence>
<organism evidence="8 9">
    <name type="scientific">candidate division MSBL1 archaeon SCGC-AAA259M10</name>
    <dbReference type="NCBI Taxonomy" id="1698270"/>
    <lineage>
        <taxon>Archaea</taxon>
        <taxon>Methanobacteriati</taxon>
        <taxon>Methanobacteriota</taxon>
        <taxon>candidate division MSBL1</taxon>
    </lineage>
</organism>
<dbReference type="Pfam" id="PF17805">
    <property type="entry name" value="AsnC_trans_reg2"/>
    <property type="match status" value="1"/>
</dbReference>
<dbReference type="InterPro" id="IPR053953">
    <property type="entry name" value="NirdL-like_HTH"/>
</dbReference>
<evidence type="ECO:0000256" key="1">
    <source>
        <dbReference type="ARBA" id="ARBA00023239"/>
    </source>
</evidence>
<dbReference type="PANTHER" id="PTHR43413:SF1">
    <property type="entry name" value="SIROHEME DECARBOXYLASE NIRL SUBUNIT"/>
    <property type="match status" value="1"/>
</dbReference>